<dbReference type="PANTHER" id="PTHR43756">
    <property type="entry name" value="CHOLINE MONOOXYGENASE, CHLOROPLASTIC"/>
    <property type="match status" value="1"/>
</dbReference>
<evidence type="ECO:0000256" key="2">
    <source>
        <dbReference type="ARBA" id="ARBA00022714"/>
    </source>
</evidence>
<dbReference type="Pfam" id="PF00848">
    <property type="entry name" value="Ring_hydroxyl_A"/>
    <property type="match status" value="1"/>
</dbReference>
<evidence type="ECO:0000256" key="4">
    <source>
        <dbReference type="ARBA" id="ARBA00022964"/>
    </source>
</evidence>
<dbReference type="SUPFAM" id="SSF55961">
    <property type="entry name" value="Bet v1-like"/>
    <property type="match status" value="1"/>
</dbReference>
<dbReference type="InterPro" id="IPR015879">
    <property type="entry name" value="Ring_hydroxy_dOase_asu_C_dom"/>
</dbReference>
<evidence type="ECO:0000256" key="3">
    <source>
        <dbReference type="ARBA" id="ARBA00022723"/>
    </source>
</evidence>
<gene>
    <name evidence="10" type="ORF">SAMN02745664_11317</name>
</gene>
<organism evidence="10 11">
    <name type="scientific">Moraxella cuniculi DSM 21768</name>
    <dbReference type="NCBI Taxonomy" id="1122245"/>
    <lineage>
        <taxon>Bacteria</taxon>
        <taxon>Pseudomonadati</taxon>
        <taxon>Pseudomonadota</taxon>
        <taxon>Gammaproteobacteria</taxon>
        <taxon>Moraxellales</taxon>
        <taxon>Moraxellaceae</taxon>
        <taxon>Moraxella</taxon>
    </lineage>
</organism>
<dbReference type="Pfam" id="PF00355">
    <property type="entry name" value="Rieske"/>
    <property type="match status" value="1"/>
</dbReference>
<evidence type="ECO:0000256" key="8">
    <source>
        <dbReference type="ARBA" id="ARBA00023027"/>
    </source>
</evidence>
<dbReference type="PROSITE" id="PS51296">
    <property type="entry name" value="RIESKE"/>
    <property type="match status" value="1"/>
</dbReference>
<dbReference type="NCBIfam" id="TIGR03229">
    <property type="entry name" value="benzo_1_2_benA"/>
    <property type="match status" value="1"/>
</dbReference>
<dbReference type="RefSeq" id="WP_076555686.1">
    <property type="nucleotide sequence ID" value="NZ_FTNU01000013.1"/>
</dbReference>
<dbReference type="PROSITE" id="PS00570">
    <property type="entry name" value="RING_HYDROXYL_ALPHA"/>
    <property type="match status" value="1"/>
</dbReference>
<evidence type="ECO:0000256" key="5">
    <source>
        <dbReference type="ARBA" id="ARBA00023002"/>
    </source>
</evidence>
<proteinExistence type="inferred from homology"/>
<comment type="similarity">
    <text evidence="1">Belongs to the bacterial ring-hydroxylating dioxygenase alpha subunit family.</text>
</comment>
<dbReference type="GO" id="GO:0051537">
    <property type="term" value="F:2 iron, 2 sulfur cluster binding"/>
    <property type="evidence" value="ECO:0007669"/>
    <property type="project" value="UniProtKB-KW"/>
</dbReference>
<dbReference type="Proteomes" id="UP000187495">
    <property type="component" value="Unassembled WGS sequence"/>
</dbReference>
<evidence type="ECO:0000256" key="1">
    <source>
        <dbReference type="ARBA" id="ARBA00008751"/>
    </source>
</evidence>
<dbReference type="PANTHER" id="PTHR43756:SF1">
    <property type="entry name" value="3-PHENYLPROPIONATE_CINNAMIC ACID DIOXYGENASE SUBUNIT ALPHA"/>
    <property type="match status" value="1"/>
</dbReference>
<dbReference type="GO" id="GO:0005506">
    <property type="term" value="F:iron ion binding"/>
    <property type="evidence" value="ECO:0007669"/>
    <property type="project" value="InterPro"/>
</dbReference>
<dbReference type="Gene3D" id="2.102.10.10">
    <property type="entry name" value="Rieske [2Fe-2S] iron-sulphur domain"/>
    <property type="match status" value="1"/>
</dbReference>
<accession>A0A1N7FHV4</accession>
<keyword evidence="4 10" id="KW-0223">Dioxygenase</keyword>
<dbReference type="CDD" id="cd03542">
    <property type="entry name" value="Rieske_RO_Alpha_HBDO"/>
    <property type="match status" value="1"/>
</dbReference>
<keyword evidence="8" id="KW-0520">NAD</keyword>
<dbReference type="SUPFAM" id="SSF50022">
    <property type="entry name" value="ISP domain"/>
    <property type="match status" value="1"/>
</dbReference>
<keyword evidence="3" id="KW-0479">Metal-binding</keyword>
<sequence>MPRIPVINTSHLDRINELLVENQETGEYKVHRSVFTDQTLFDLEMKYIFEGNWVYLAHESQIPEINDYYTTHIGRQPIIIARNKDGELNAMINACSHRGAQLCRYKKGNKSSYTCPFHGWTFNNSGKLLKVKDPKDAGYPESFNKDGSHDLKKVARFESYKGFLFGSLNPDVLPLQEYLGEATKIIDMIVDQAKDGLEVLRGSSTYTYEGNWKLTAENGADGYHVTAVHWNYAATTQQRKEKQAGEDKIRAMSAGGWGKQGGGSYGFEHGHMLLWTQWANPENRPNYAQFDSYKELYGEAMAKWMIERSRNLCLYPNVYLMDQFGSQIRVLRPLSVNKTEVTIYCIAPKGEDVENRKRRIRQYEDFFNASGMATPDDLEEFRSCQVGYAGIEVEWNDMCRGANHWVYGADEFAKEIGLKPKLSGVKTEDEGLYLAQHEHWMEVMKQAIKNERELESGGVA</sequence>
<evidence type="ECO:0000256" key="7">
    <source>
        <dbReference type="ARBA" id="ARBA00023014"/>
    </source>
</evidence>
<keyword evidence="6" id="KW-0408">Iron</keyword>
<dbReference type="AlphaFoldDB" id="A0A1N7FHV4"/>
<dbReference type="PRINTS" id="PR00090">
    <property type="entry name" value="RNGDIOXGNASE"/>
</dbReference>
<dbReference type="GO" id="GO:0051213">
    <property type="term" value="F:dioxygenase activity"/>
    <property type="evidence" value="ECO:0007669"/>
    <property type="project" value="UniProtKB-KW"/>
</dbReference>
<dbReference type="STRING" id="34061.B0189_10400"/>
<keyword evidence="5" id="KW-0560">Oxidoreductase</keyword>
<dbReference type="InterPro" id="IPR001663">
    <property type="entry name" value="Rng_hydr_dOase-A"/>
</dbReference>
<keyword evidence="7" id="KW-0411">Iron-sulfur</keyword>
<evidence type="ECO:0000313" key="10">
    <source>
        <dbReference type="EMBL" id="SIR99903.1"/>
    </source>
</evidence>
<dbReference type="InterPro" id="IPR017639">
    <property type="entry name" value="Benzo_1-2-diOase_lsu"/>
</dbReference>
<name>A0A1N7FHV4_9GAMM</name>
<evidence type="ECO:0000259" key="9">
    <source>
        <dbReference type="PROSITE" id="PS51296"/>
    </source>
</evidence>
<dbReference type="EMBL" id="FTNU01000013">
    <property type="protein sequence ID" value="SIR99903.1"/>
    <property type="molecule type" value="Genomic_DNA"/>
</dbReference>
<reference evidence="11" key="1">
    <citation type="submission" date="2017-01" db="EMBL/GenBank/DDBJ databases">
        <authorList>
            <person name="Varghese N."/>
            <person name="Submissions S."/>
        </authorList>
    </citation>
    <scope>NUCLEOTIDE SEQUENCE [LARGE SCALE GENOMIC DNA]</scope>
    <source>
        <strain evidence="11">DSM 21768</strain>
    </source>
</reference>
<evidence type="ECO:0000256" key="6">
    <source>
        <dbReference type="ARBA" id="ARBA00023004"/>
    </source>
</evidence>
<keyword evidence="2" id="KW-0001">2Fe-2S</keyword>
<evidence type="ECO:0000313" key="11">
    <source>
        <dbReference type="Proteomes" id="UP000187495"/>
    </source>
</evidence>
<dbReference type="CDD" id="cd08879">
    <property type="entry name" value="RHO_alpha_C_AntDO-like"/>
    <property type="match status" value="1"/>
</dbReference>
<protein>
    <submittedName>
        <fullName evidence="10">Benzoate 1,2-dioxygenase, alpha subunit</fullName>
    </submittedName>
</protein>
<keyword evidence="11" id="KW-1185">Reference proteome</keyword>
<dbReference type="InterPro" id="IPR017941">
    <property type="entry name" value="Rieske_2Fe-2S"/>
</dbReference>
<feature type="domain" description="Rieske" evidence="9">
    <location>
        <begin position="54"/>
        <end position="151"/>
    </location>
</feature>
<dbReference type="Gene3D" id="3.90.380.10">
    <property type="entry name" value="Naphthalene 1,2-dioxygenase Alpha Subunit, Chain A, domain 1"/>
    <property type="match status" value="1"/>
</dbReference>
<dbReference type="InterPro" id="IPR036922">
    <property type="entry name" value="Rieske_2Fe-2S_sf"/>
</dbReference>
<dbReference type="InterPro" id="IPR015881">
    <property type="entry name" value="ARHD_Rieske_2Fe_2S"/>
</dbReference>